<keyword evidence="14" id="KW-0325">Glycoprotein</keyword>
<dbReference type="FunFam" id="2.60.40.60:FF:000074">
    <property type="entry name" value="Desmoglein 4"/>
    <property type="match status" value="1"/>
</dbReference>
<keyword evidence="13 19" id="KW-0472">Membrane</keyword>
<dbReference type="PRINTS" id="PR01818">
    <property type="entry name" value="DESMOCADHERN"/>
</dbReference>
<dbReference type="CDD" id="cd11304">
    <property type="entry name" value="Cadherin_repeat"/>
    <property type="match status" value="4"/>
</dbReference>
<dbReference type="FunFam" id="2.60.40.60:FF:000019">
    <property type="entry name" value="Cadherin 2"/>
    <property type="match status" value="1"/>
</dbReference>
<comment type="function">
    <text evidence="17">A component of desmosome cell-cell junctions which are required for positive regulation of cellular adhesion. Involved in the interaction of plaque proteins and intermediate filaments mediating cell-cell adhesion.</text>
</comment>
<evidence type="ECO:0000256" key="13">
    <source>
        <dbReference type="ARBA" id="ARBA00023136"/>
    </source>
</evidence>
<name>A0AAV1PDH4_SCOSC</name>
<dbReference type="Gene3D" id="4.10.900.10">
    <property type="entry name" value="TCF3-CBD (Catenin binding domain)"/>
    <property type="match status" value="1"/>
</dbReference>
<evidence type="ECO:0000256" key="10">
    <source>
        <dbReference type="ARBA" id="ARBA00022889"/>
    </source>
</evidence>
<dbReference type="PANTHER" id="PTHR24025">
    <property type="entry name" value="DESMOGLEIN FAMILY MEMBER"/>
    <property type="match status" value="1"/>
</dbReference>
<dbReference type="Pfam" id="PF00028">
    <property type="entry name" value="Cadherin"/>
    <property type="match status" value="4"/>
</dbReference>
<dbReference type="InterPro" id="IPR050971">
    <property type="entry name" value="Cadherin-domain_protein"/>
</dbReference>
<dbReference type="GO" id="GO:0060027">
    <property type="term" value="P:convergent extension involved in gastrulation"/>
    <property type="evidence" value="ECO:0007669"/>
    <property type="project" value="UniProtKB-ARBA"/>
</dbReference>
<evidence type="ECO:0000256" key="2">
    <source>
        <dbReference type="ARBA" id="ARBA00004568"/>
    </source>
</evidence>
<feature type="chain" id="PRO_5043415771" evidence="20">
    <location>
        <begin position="26"/>
        <end position="1202"/>
    </location>
</feature>
<evidence type="ECO:0000256" key="5">
    <source>
        <dbReference type="ARBA" id="ARBA00022692"/>
    </source>
</evidence>
<evidence type="ECO:0000256" key="3">
    <source>
        <dbReference type="ARBA" id="ARBA00022475"/>
    </source>
</evidence>
<keyword evidence="4" id="KW-0165">Cleavage on pair of basic residues</keyword>
<evidence type="ECO:0000256" key="17">
    <source>
        <dbReference type="RuleBase" id="RU004358"/>
    </source>
</evidence>
<dbReference type="GO" id="GO:0055113">
    <property type="term" value="P:epiboly involved in gastrulation with mouth forming second"/>
    <property type="evidence" value="ECO:0007669"/>
    <property type="project" value="UniProtKB-ARBA"/>
</dbReference>
<reference evidence="22 23" key="1">
    <citation type="submission" date="2024-01" db="EMBL/GenBank/DDBJ databases">
        <authorList>
            <person name="Alioto T."/>
            <person name="Alioto T."/>
            <person name="Gomez Garrido J."/>
        </authorList>
    </citation>
    <scope>NUCLEOTIDE SEQUENCE [LARGE SCALE GENOMIC DNA]</scope>
</reference>
<dbReference type="FunFam" id="2.60.40.60:FF:000031">
    <property type="entry name" value="Cadherin 3"/>
    <property type="match status" value="1"/>
</dbReference>
<dbReference type="FunFam" id="2.60.40.60:FF:000068">
    <property type="entry name" value="Desmoglein 1"/>
    <property type="match status" value="1"/>
</dbReference>
<keyword evidence="8" id="KW-0677">Repeat</keyword>
<dbReference type="GO" id="GO:0005886">
    <property type="term" value="C:plasma membrane"/>
    <property type="evidence" value="ECO:0007669"/>
    <property type="project" value="UniProtKB-SubCell"/>
</dbReference>
<dbReference type="GO" id="GO:0007156">
    <property type="term" value="P:homophilic cell adhesion via plasma membrane adhesion molecules"/>
    <property type="evidence" value="ECO:0007669"/>
    <property type="project" value="InterPro"/>
</dbReference>
<keyword evidence="10 16" id="KW-0130">Cell adhesion</keyword>
<dbReference type="SMART" id="SM00112">
    <property type="entry name" value="CA"/>
    <property type="match status" value="4"/>
</dbReference>
<dbReference type="InterPro" id="IPR009122">
    <property type="entry name" value="Desmosomal_cadherin"/>
</dbReference>
<keyword evidence="23" id="KW-1185">Reference proteome</keyword>
<evidence type="ECO:0000313" key="22">
    <source>
        <dbReference type="EMBL" id="CAK6969743.1"/>
    </source>
</evidence>
<evidence type="ECO:0000259" key="21">
    <source>
        <dbReference type="PROSITE" id="PS50268"/>
    </source>
</evidence>
<keyword evidence="7 20" id="KW-0732">Signal</keyword>
<accession>A0AAV1PDH4</accession>
<comment type="subcellular location">
    <subcellularLocation>
        <location evidence="2">Cell junction</location>
        <location evidence="2">Desmosome</location>
    </subcellularLocation>
    <subcellularLocation>
        <location evidence="1 16">Cell membrane</location>
        <topology evidence="1 16">Single-pass type I membrane protein</topology>
    </subcellularLocation>
</comment>
<evidence type="ECO:0000256" key="19">
    <source>
        <dbReference type="SAM" id="Phobius"/>
    </source>
</evidence>
<keyword evidence="11" id="KW-0965">Cell junction</keyword>
<evidence type="ECO:0000313" key="23">
    <source>
        <dbReference type="Proteomes" id="UP001314229"/>
    </source>
</evidence>
<evidence type="ECO:0000256" key="15">
    <source>
        <dbReference type="PROSITE-ProRule" id="PRU00043"/>
    </source>
</evidence>
<evidence type="ECO:0000256" key="8">
    <source>
        <dbReference type="ARBA" id="ARBA00022737"/>
    </source>
</evidence>
<dbReference type="GO" id="GO:0005509">
    <property type="term" value="F:calcium ion binding"/>
    <property type="evidence" value="ECO:0007669"/>
    <property type="project" value="UniProtKB-UniRule"/>
</dbReference>
<feature type="region of interest" description="Disordered" evidence="18">
    <location>
        <begin position="335"/>
        <end position="358"/>
    </location>
</feature>
<dbReference type="Pfam" id="PF01049">
    <property type="entry name" value="CADH_Y-type_LIR"/>
    <property type="match status" value="1"/>
</dbReference>
<dbReference type="InterPro" id="IPR002126">
    <property type="entry name" value="Cadherin-like_dom"/>
</dbReference>
<dbReference type="InterPro" id="IPR000233">
    <property type="entry name" value="Cadherin_Y-type_LIR"/>
</dbReference>
<sequence length="1202" mass="128985">MFRVFSPVCVCLLLCAAVAVVKVSSKDSLVRKRREWILPPKPLRENKDYTDRESIAKIRSDFETGDNIVYSLEGVGANKYPFHVFVVDPKSGLIRVTQVLDREVIDMYNLSGIATYNDGREAENKIDIRIKVVDENDNSPVFGVIKPVDLDELSPVGTSVMKVVATDADEPNNPNSKIAYSIGSQNPPHDMFYMTTDGTVYVKNPKLDREETDQYILTVIGRDLNGQPGGNTATGTVTINIRDVNDHLPTLEKEMYEGSIEENTDGVEVMRIKAEDLDVKDTDNWEAVFDIVKGNEAGYFSIKTDPKTNEGILMLDKAVDYEKVKDLELGLAVRNKAPPHDGSGANAGAGGSGGSSWQSGTTFKTYPIKINVKNQPEGPRFDPKVKAIPISEGDTSIKPKDVISHYPAIDGDTGEPAENVRYAKGSDPGNWLIIDPKTAEIKLNKMPDRESPLLVNGTYFAEILCMTEDTPAQTATGTIAIQVEDFNDQCPTLTSKIHTICTTDDAVIVSAEDDDAFPNGPPLHFSIVPEGTEGKWQVEYLNDTAAILRSQESLWPGVYEVEFLVKDDQGEACAEPQKMKVQVCTCEDGGLCGKRGNNGKLGQQGTAELGAAGIGLILLGLLLLLLIPLLLLLCQCGDAAGLPGGFTKMPFDTKSHLINYHTEGQGENTEVPLLNMPSPVYGDMVQIGMAAKSSAMAPMADFDFQKSVTSIDGINGNINLDGHREGTWGMMNQMSHTGFYSEFESREAGGGEIYDGMTLPDNFLGQYYTQKASGENLGVKDGLLVYDFEGQGSPAGSVGCCSLLEADNDMQFLDDLGPKFKTLAEVCGGKKIQTEVKQVFTPLPSASIKTQTSVSNLTTATQLPPLPKLQPTVPKIEQTVVTETSQHSKVKKESTATLREGMTTVKKGVSNQGQMLLLQQQQPVFYTTTPVLQPMHYVVQPQVQNTMLLAEAPVTNLQGMVLVNGTQTGPGQGMVVQGQTVMSSGQAQGSGLVLVERGGVQGGGANLIHTGNPSGFQTMMVMEGKVPAGSMQVLTGNQTQAVQGGTLQSGGRSRSQSVLVVGSPTSSGGQLVQEAGGLFQKSNVLDSQRVLYSQDNMSPGSLQPATLQQGEFSGSQGVLLVGSPTSNGGHLVQEAGGLFQKSNVFDCQRVLYSQDNMSLGSLQPGELSGSQRVLVVGSPTSSGRHLVQKAGGLFQKTSVSNS</sequence>
<proteinExistence type="predicted"/>
<evidence type="ECO:0000256" key="20">
    <source>
        <dbReference type="SAM" id="SignalP"/>
    </source>
</evidence>
<keyword evidence="6" id="KW-0479">Metal-binding</keyword>
<protein>
    <submittedName>
        <fullName evidence="22">Desmoglein-2.1-like</fullName>
    </submittedName>
</protein>
<evidence type="ECO:0000256" key="9">
    <source>
        <dbReference type="ARBA" id="ARBA00022837"/>
    </source>
</evidence>
<dbReference type="GO" id="GO:0045216">
    <property type="term" value="P:cell-cell junction organization"/>
    <property type="evidence" value="ECO:0007669"/>
    <property type="project" value="UniProtKB-ARBA"/>
</dbReference>
<dbReference type="InterPro" id="IPR020894">
    <property type="entry name" value="Cadherin_CS"/>
</dbReference>
<dbReference type="PROSITE" id="PS00232">
    <property type="entry name" value="CADHERIN_1"/>
    <property type="match status" value="1"/>
</dbReference>
<dbReference type="AlphaFoldDB" id="A0AAV1PDH4"/>
<comment type="caution">
    <text evidence="22">The sequence shown here is derived from an EMBL/GenBank/DDBJ whole genome shotgun (WGS) entry which is preliminary data.</text>
</comment>
<feature type="compositionally biased region" description="Gly residues" evidence="18">
    <location>
        <begin position="345"/>
        <end position="354"/>
    </location>
</feature>
<gene>
    <name evidence="22" type="ORF">FSCOSCO3_A019554</name>
</gene>
<feature type="domain" description="Cadherin" evidence="21">
    <location>
        <begin position="142"/>
        <end position="251"/>
    </location>
</feature>
<feature type="domain" description="Cadherin" evidence="21">
    <location>
        <begin position="408"/>
        <end position="493"/>
    </location>
</feature>
<keyword evidence="3" id="KW-1003">Cell membrane</keyword>
<dbReference type="PRINTS" id="PR00205">
    <property type="entry name" value="CADHERIN"/>
</dbReference>
<dbReference type="GO" id="GO:0030057">
    <property type="term" value="C:desmosome"/>
    <property type="evidence" value="ECO:0007669"/>
    <property type="project" value="UniProtKB-SubCell"/>
</dbReference>
<evidence type="ECO:0000256" key="4">
    <source>
        <dbReference type="ARBA" id="ARBA00022685"/>
    </source>
</evidence>
<keyword evidence="9 15" id="KW-0106">Calcium</keyword>
<evidence type="ECO:0000256" key="11">
    <source>
        <dbReference type="ARBA" id="ARBA00022949"/>
    </source>
</evidence>
<evidence type="ECO:0000256" key="1">
    <source>
        <dbReference type="ARBA" id="ARBA00004251"/>
    </source>
</evidence>
<feature type="signal peptide" evidence="20">
    <location>
        <begin position="1"/>
        <end position="25"/>
    </location>
</feature>
<dbReference type="InterPro" id="IPR015919">
    <property type="entry name" value="Cadherin-like_sf"/>
</dbReference>
<dbReference type="SUPFAM" id="SSF49313">
    <property type="entry name" value="Cadherin-like"/>
    <property type="match status" value="5"/>
</dbReference>
<dbReference type="Gene3D" id="2.60.40.60">
    <property type="entry name" value="Cadherins"/>
    <property type="match status" value="5"/>
</dbReference>
<evidence type="ECO:0000256" key="16">
    <source>
        <dbReference type="RuleBase" id="RU003318"/>
    </source>
</evidence>
<evidence type="ECO:0000256" key="12">
    <source>
        <dbReference type="ARBA" id="ARBA00022989"/>
    </source>
</evidence>
<keyword evidence="12 19" id="KW-1133">Transmembrane helix</keyword>
<organism evidence="22 23">
    <name type="scientific">Scomber scombrus</name>
    <name type="common">Atlantic mackerel</name>
    <name type="synonym">Scomber vernalis</name>
    <dbReference type="NCBI Taxonomy" id="13677"/>
    <lineage>
        <taxon>Eukaryota</taxon>
        <taxon>Metazoa</taxon>
        <taxon>Chordata</taxon>
        <taxon>Craniata</taxon>
        <taxon>Vertebrata</taxon>
        <taxon>Euteleostomi</taxon>
        <taxon>Actinopterygii</taxon>
        <taxon>Neopterygii</taxon>
        <taxon>Teleostei</taxon>
        <taxon>Neoteleostei</taxon>
        <taxon>Acanthomorphata</taxon>
        <taxon>Pelagiaria</taxon>
        <taxon>Scombriformes</taxon>
        <taxon>Scombridae</taxon>
        <taxon>Scomber</taxon>
    </lineage>
</organism>
<dbReference type="PANTHER" id="PTHR24025:SF29">
    <property type="entry name" value="DESMOGLEIN-2-LIKE-RELATED"/>
    <property type="match status" value="1"/>
</dbReference>
<dbReference type="FunFam" id="2.60.40.60:FF:000011">
    <property type="entry name" value="Cadherin 1"/>
    <property type="match status" value="1"/>
</dbReference>
<dbReference type="InterPro" id="IPR027397">
    <property type="entry name" value="Catenin-bd_sf"/>
</dbReference>
<evidence type="ECO:0000256" key="18">
    <source>
        <dbReference type="SAM" id="MobiDB-lite"/>
    </source>
</evidence>
<dbReference type="PROSITE" id="PS50268">
    <property type="entry name" value="CADHERIN_2"/>
    <property type="match status" value="4"/>
</dbReference>
<feature type="domain" description="Cadherin" evidence="21">
    <location>
        <begin position="50"/>
        <end position="142"/>
    </location>
</feature>
<dbReference type="FunFam" id="4.10.900.10:FF:000003">
    <property type="entry name" value="Desmoglein 1"/>
    <property type="match status" value="1"/>
</dbReference>
<keyword evidence="5 16" id="KW-0812">Transmembrane</keyword>
<evidence type="ECO:0000256" key="14">
    <source>
        <dbReference type="ARBA" id="ARBA00023180"/>
    </source>
</evidence>
<evidence type="ECO:0000256" key="7">
    <source>
        <dbReference type="ARBA" id="ARBA00022729"/>
    </source>
</evidence>
<feature type="domain" description="Cadherin" evidence="21">
    <location>
        <begin position="252"/>
        <end position="381"/>
    </location>
</feature>
<evidence type="ECO:0000256" key="6">
    <source>
        <dbReference type="ARBA" id="ARBA00022723"/>
    </source>
</evidence>
<feature type="transmembrane region" description="Helical" evidence="19">
    <location>
        <begin position="609"/>
        <end position="633"/>
    </location>
</feature>
<dbReference type="EMBL" id="CAWUFR010000141">
    <property type="protein sequence ID" value="CAK6969743.1"/>
    <property type="molecule type" value="Genomic_DNA"/>
</dbReference>
<dbReference type="Proteomes" id="UP001314229">
    <property type="component" value="Unassembled WGS sequence"/>
</dbReference>